<evidence type="ECO:0000256" key="1">
    <source>
        <dbReference type="ARBA" id="ARBA00022737"/>
    </source>
</evidence>
<dbReference type="SUPFAM" id="SSF48403">
    <property type="entry name" value="Ankyrin repeat"/>
    <property type="match status" value="1"/>
</dbReference>
<dbReference type="Proteomes" id="UP001152622">
    <property type="component" value="Chromosome 8"/>
</dbReference>
<dbReference type="OrthoDB" id="341259at2759"/>
<dbReference type="Pfam" id="PF12796">
    <property type="entry name" value="Ank_2"/>
    <property type="match status" value="2"/>
</dbReference>
<dbReference type="PANTHER" id="PTHR24124:SF5">
    <property type="entry name" value="NF-KAPPA-B INHIBITOR ZETA"/>
    <property type="match status" value="1"/>
</dbReference>
<dbReference type="PANTHER" id="PTHR24124">
    <property type="entry name" value="ANKYRIN REPEAT FAMILY A"/>
    <property type="match status" value="1"/>
</dbReference>
<keyword evidence="3 6" id="KW-0040">ANK repeat</keyword>
<dbReference type="AlphaFoldDB" id="A0A9Q1F7T5"/>
<dbReference type="FunFam" id="1.25.40.20:FF:000097">
    <property type="entry name" value="NF-kappa-B inhibitor zeta isoform X1"/>
    <property type="match status" value="1"/>
</dbReference>
<dbReference type="PROSITE" id="PS50297">
    <property type="entry name" value="ANK_REP_REGION"/>
    <property type="match status" value="2"/>
</dbReference>
<evidence type="ECO:0000256" key="2">
    <source>
        <dbReference type="ARBA" id="ARBA00023015"/>
    </source>
</evidence>
<feature type="region of interest" description="Disordered" evidence="7">
    <location>
        <begin position="533"/>
        <end position="552"/>
    </location>
</feature>
<feature type="repeat" description="ANK" evidence="6">
    <location>
        <begin position="501"/>
        <end position="537"/>
    </location>
</feature>
<reference evidence="9" key="1">
    <citation type="journal article" date="2023" name="Science">
        <title>Genome structures resolve the early diversification of teleost fishes.</title>
        <authorList>
            <person name="Parey E."/>
            <person name="Louis A."/>
            <person name="Montfort J."/>
            <person name="Bouchez O."/>
            <person name="Roques C."/>
            <person name="Iampietro C."/>
            <person name="Lluch J."/>
            <person name="Castinel A."/>
            <person name="Donnadieu C."/>
            <person name="Desvignes T."/>
            <person name="Floi Bucao C."/>
            <person name="Jouanno E."/>
            <person name="Wen M."/>
            <person name="Mejri S."/>
            <person name="Dirks R."/>
            <person name="Jansen H."/>
            <person name="Henkel C."/>
            <person name="Chen W.J."/>
            <person name="Zahm M."/>
            <person name="Cabau C."/>
            <person name="Klopp C."/>
            <person name="Thompson A.W."/>
            <person name="Robinson-Rechavi M."/>
            <person name="Braasch I."/>
            <person name="Lecointre G."/>
            <person name="Bobe J."/>
            <person name="Postlethwait J.H."/>
            <person name="Berthelot C."/>
            <person name="Roest Crollius H."/>
            <person name="Guiguen Y."/>
        </authorList>
    </citation>
    <scope>NUCLEOTIDE SEQUENCE</scope>
    <source>
        <strain evidence="9">WJC10195</strain>
    </source>
</reference>
<keyword evidence="1" id="KW-0677">Repeat</keyword>
<feature type="compositionally biased region" description="Polar residues" evidence="7">
    <location>
        <begin position="46"/>
        <end position="78"/>
    </location>
</feature>
<feature type="region of interest" description="Disordered" evidence="7">
    <location>
        <begin position="145"/>
        <end position="180"/>
    </location>
</feature>
<dbReference type="InterPro" id="IPR047571">
    <property type="entry name" value="OCA"/>
</dbReference>
<dbReference type="InterPro" id="IPR002110">
    <property type="entry name" value="Ankyrin_rpt"/>
</dbReference>
<dbReference type="EMBL" id="JAINUF010000008">
    <property type="protein sequence ID" value="KAJ8352807.1"/>
    <property type="molecule type" value="Genomic_DNA"/>
</dbReference>
<dbReference type="GO" id="GO:0070974">
    <property type="term" value="F:POU domain binding"/>
    <property type="evidence" value="ECO:0007669"/>
    <property type="project" value="InterPro"/>
</dbReference>
<dbReference type="GO" id="GO:0010468">
    <property type="term" value="P:regulation of gene expression"/>
    <property type="evidence" value="ECO:0007669"/>
    <property type="project" value="TreeGrafter"/>
</dbReference>
<organism evidence="9 10">
    <name type="scientific">Synaphobranchus kaupii</name>
    <name type="common">Kaup's arrowtooth eel</name>
    <dbReference type="NCBI Taxonomy" id="118154"/>
    <lineage>
        <taxon>Eukaryota</taxon>
        <taxon>Metazoa</taxon>
        <taxon>Chordata</taxon>
        <taxon>Craniata</taxon>
        <taxon>Vertebrata</taxon>
        <taxon>Euteleostomi</taxon>
        <taxon>Actinopterygii</taxon>
        <taxon>Neopterygii</taxon>
        <taxon>Teleostei</taxon>
        <taxon>Anguilliformes</taxon>
        <taxon>Synaphobranchidae</taxon>
        <taxon>Synaphobranchus</taxon>
    </lineage>
</organism>
<gene>
    <name evidence="9" type="ORF">SKAU_G00242830</name>
</gene>
<accession>A0A9Q1F7T5</accession>
<evidence type="ECO:0000313" key="9">
    <source>
        <dbReference type="EMBL" id="KAJ8352807.1"/>
    </source>
</evidence>
<evidence type="ECO:0000256" key="7">
    <source>
        <dbReference type="SAM" id="MobiDB-lite"/>
    </source>
</evidence>
<feature type="compositionally biased region" description="Pro residues" evidence="7">
    <location>
        <begin position="146"/>
        <end position="157"/>
    </location>
</feature>
<keyword evidence="5" id="KW-0804">Transcription</keyword>
<evidence type="ECO:0000313" key="10">
    <source>
        <dbReference type="Proteomes" id="UP001152622"/>
    </source>
</evidence>
<dbReference type="GO" id="GO:0003677">
    <property type="term" value="F:DNA binding"/>
    <property type="evidence" value="ECO:0007669"/>
    <property type="project" value="InterPro"/>
</dbReference>
<feature type="region of interest" description="Disordered" evidence="7">
    <location>
        <begin position="44"/>
        <end position="78"/>
    </location>
</feature>
<keyword evidence="4" id="KW-0010">Activator</keyword>
<evidence type="ECO:0000256" key="5">
    <source>
        <dbReference type="ARBA" id="ARBA00023163"/>
    </source>
</evidence>
<feature type="repeat" description="ANK" evidence="6">
    <location>
        <begin position="337"/>
        <end position="369"/>
    </location>
</feature>
<dbReference type="SMART" id="SM00248">
    <property type="entry name" value="ANK"/>
    <property type="match status" value="5"/>
</dbReference>
<evidence type="ECO:0000259" key="8">
    <source>
        <dbReference type="PROSITE" id="PS52003"/>
    </source>
</evidence>
<dbReference type="PROSITE" id="PS52003">
    <property type="entry name" value="OCA"/>
    <property type="match status" value="1"/>
</dbReference>
<feature type="repeat" description="ANK" evidence="6">
    <location>
        <begin position="465"/>
        <end position="497"/>
    </location>
</feature>
<keyword evidence="10" id="KW-1185">Reference proteome</keyword>
<protein>
    <recommendedName>
        <fullName evidence="8">OCA domain-containing protein</fullName>
    </recommendedName>
</protein>
<feature type="compositionally biased region" description="Low complexity" evidence="7">
    <location>
        <begin position="158"/>
        <end position="170"/>
    </location>
</feature>
<evidence type="ECO:0000256" key="4">
    <source>
        <dbReference type="ARBA" id="ARBA00023159"/>
    </source>
</evidence>
<dbReference type="InterPro" id="IPR036770">
    <property type="entry name" value="Ankyrin_rpt-contain_sf"/>
</dbReference>
<keyword evidence="2" id="KW-0805">Transcription regulation</keyword>
<dbReference type="PROSITE" id="PS50088">
    <property type="entry name" value="ANK_REPEAT"/>
    <property type="match status" value="3"/>
</dbReference>
<feature type="domain" description="OCA" evidence="8">
    <location>
        <begin position="85"/>
        <end position="107"/>
    </location>
</feature>
<evidence type="ECO:0000256" key="6">
    <source>
        <dbReference type="PROSITE-ProRule" id="PRU00023"/>
    </source>
</evidence>
<sequence length="568" mass="62114">MIIDMCEVVVDRESEVMTSPLNLHSFYCNSSPLHEPACFGGDQHPWSPNSDSGNTWNSVASLTQPSNNPNNISATDNSYMGSARQPRYLGVRVKDPVKQLILRKRSSQVFLSPSDDYKEVFENFETADNCPALTAILLGTKRPAIHAPPGPISPKRPSPLYSSPQQSPCSVDDGGSAVMGEEPDCDTRPDITDIIEQLRQSAPISIATVQVQDTPSQMAALCPNFLPEVMTCPLPQLPLPPAMGVSQKPRPLPPAVGVSQKHQPLPLLPAVGVSFFHWQVEQEEERLAGLTPDQLAARDEDGDTFLHVAVAQGRRALSYVLARKMASLGLLDLKEHNGQTALQVSMAANQHLIVQDLLNMGAQINTTDRWGRSPLHMCAEKGHAQTLKAVHRTTQQLHMEAVNYEGLTALHIAVLSHNAVLQELGVAPPYSAQTQELLQRRKALGESVITLLLMGASYKTKDHKSGRTSLHMAAEEANVELLRYFLDQPDSLAAINDKAYSGNTALHLASALKGRVTQVDAVKLLMMRGSDPSIKNLENEQPSQLVPEGPTGDQVRRILKGRQARWPY</sequence>
<dbReference type="Gene3D" id="1.25.40.20">
    <property type="entry name" value="Ankyrin repeat-containing domain"/>
    <property type="match status" value="1"/>
</dbReference>
<comment type="caution">
    <text evidence="9">The sequence shown here is derived from an EMBL/GenBank/DDBJ whole genome shotgun (WGS) entry which is preliminary data.</text>
</comment>
<proteinExistence type="predicted"/>
<name>A0A9Q1F7T5_SYNKA</name>
<dbReference type="GO" id="GO:0005634">
    <property type="term" value="C:nucleus"/>
    <property type="evidence" value="ECO:0007669"/>
    <property type="project" value="TreeGrafter"/>
</dbReference>
<dbReference type="PRINTS" id="PR01415">
    <property type="entry name" value="ANKYRIN"/>
</dbReference>
<evidence type="ECO:0000256" key="3">
    <source>
        <dbReference type="ARBA" id="ARBA00023043"/>
    </source>
</evidence>